<dbReference type="EMBL" id="BMAU01021245">
    <property type="protein sequence ID" value="GFY04699.1"/>
    <property type="molecule type" value="Genomic_DNA"/>
</dbReference>
<organism evidence="1 2">
    <name type="scientific">Trichonephila clavipes</name>
    <name type="common">Golden silk orbweaver</name>
    <name type="synonym">Nephila clavipes</name>
    <dbReference type="NCBI Taxonomy" id="2585209"/>
    <lineage>
        <taxon>Eukaryota</taxon>
        <taxon>Metazoa</taxon>
        <taxon>Ecdysozoa</taxon>
        <taxon>Arthropoda</taxon>
        <taxon>Chelicerata</taxon>
        <taxon>Arachnida</taxon>
        <taxon>Araneae</taxon>
        <taxon>Araneomorphae</taxon>
        <taxon>Entelegynae</taxon>
        <taxon>Araneoidea</taxon>
        <taxon>Nephilidae</taxon>
        <taxon>Trichonephila</taxon>
    </lineage>
</organism>
<sequence>MNPALLFKQMTITFVSGAHRHVDTILRPVVLPSIPRHPEASFQQDNASPKTTRMSQDCLRAINTLPWPARSPDLSPIEHF</sequence>
<dbReference type="Gene3D" id="3.30.420.10">
    <property type="entry name" value="Ribonuclease H-like superfamily/Ribonuclease H"/>
    <property type="match status" value="1"/>
</dbReference>
<keyword evidence="2" id="KW-1185">Reference proteome</keyword>
<proteinExistence type="predicted"/>
<evidence type="ECO:0000313" key="1">
    <source>
        <dbReference type="EMBL" id="GFY04699.1"/>
    </source>
</evidence>
<dbReference type="GO" id="GO:0003676">
    <property type="term" value="F:nucleic acid binding"/>
    <property type="evidence" value="ECO:0007669"/>
    <property type="project" value="InterPro"/>
</dbReference>
<reference evidence="1" key="1">
    <citation type="submission" date="2020-08" db="EMBL/GenBank/DDBJ databases">
        <title>Multicomponent nature underlies the extraordinary mechanical properties of spider dragline silk.</title>
        <authorList>
            <person name="Kono N."/>
            <person name="Nakamura H."/>
            <person name="Mori M."/>
            <person name="Yoshida Y."/>
            <person name="Ohtoshi R."/>
            <person name="Malay A.D."/>
            <person name="Moran D.A.P."/>
            <person name="Tomita M."/>
            <person name="Numata K."/>
            <person name="Arakawa K."/>
        </authorList>
    </citation>
    <scope>NUCLEOTIDE SEQUENCE</scope>
</reference>
<accession>A0A8X6V9U4</accession>
<name>A0A8X6V9U4_TRICX</name>
<protein>
    <submittedName>
        <fullName evidence="1">Transposable element Tc1 transposase</fullName>
    </submittedName>
</protein>
<dbReference type="AlphaFoldDB" id="A0A8X6V9U4"/>
<evidence type="ECO:0000313" key="2">
    <source>
        <dbReference type="Proteomes" id="UP000887159"/>
    </source>
</evidence>
<dbReference type="InterPro" id="IPR036397">
    <property type="entry name" value="RNaseH_sf"/>
</dbReference>
<dbReference type="Proteomes" id="UP000887159">
    <property type="component" value="Unassembled WGS sequence"/>
</dbReference>
<comment type="caution">
    <text evidence="1">The sequence shown here is derived from an EMBL/GenBank/DDBJ whole genome shotgun (WGS) entry which is preliminary data.</text>
</comment>
<gene>
    <name evidence="1" type="primary">X975_23067</name>
    <name evidence="1" type="ORF">TNCV_419551</name>
</gene>